<sequence length="144" mass="16073">MKLLVSILLCVSTSAIAWTPVLGYPEALYQMTGKLIESSGSFKNNVELVYAPSKEVYGLSFFNRSRADQAVLPSGEYQLRACQQYADGVISGPNMLMTNDNAATFTNILSNCDQAIFIRVYDEVGNFATYRFDNTHSRTFKEIQ</sequence>
<evidence type="ECO:0000313" key="1">
    <source>
        <dbReference type="EMBL" id="AJD81926.1"/>
    </source>
</evidence>
<name>A0A0B5A4G3_9CAUD</name>
<dbReference type="RefSeq" id="YP_009200377.1">
    <property type="nucleotide sequence ID" value="NC_028820.1"/>
</dbReference>
<dbReference type="KEGG" id="vg:26627440"/>
<dbReference type="Proteomes" id="UP000031805">
    <property type="component" value="Segment"/>
</dbReference>
<dbReference type="GeneID" id="26627440"/>
<protein>
    <submittedName>
        <fullName evidence="1">Uncharacterized protein</fullName>
    </submittedName>
</protein>
<reference evidence="1 2" key="1">
    <citation type="submission" date="2014-11" db="EMBL/GenBank/DDBJ databases">
        <title>Complete genome sequence of vB_YenM_TG1, a broad host range bacteriophage which infects Yersinia enterocolitica.</title>
        <authorList>
            <person name="Leon-Velarde C.G."/>
            <person name="Kropinski A.M."/>
            <person name="Chen S."/>
            <person name="Griffiths M.W."/>
            <person name="Odumeru J.A."/>
        </authorList>
    </citation>
    <scope>NUCLEOTIDE SEQUENCE [LARGE SCALE GENOMIC DNA]</scope>
</reference>
<gene>
    <name evidence="1" type="ORF">YenMTG1_116</name>
</gene>
<accession>A0A0B5A4G3</accession>
<keyword evidence="2" id="KW-1185">Reference proteome</keyword>
<proteinExistence type="predicted"/>
<dbReference type="EMBL" id="KP202158">
    <property type="protein sequence ID" value="AJD81926.1"/>
    <property type="molecule type" value="Genomic_DNA"/>
</dbReference>
<organism evidence="1 2">
    <name type="scientific">Yersinia phage vB_YenM_TG1</name>
    <dbReference type="NCBI Taxonomy" id="1589265"/>
    <lineage>
        <taxon>Viruses</taxon>
        <taxon>Duplodnaviria</taxon>
        <taxon>Heunggongvirae</taxon>
        <taxon>Uroviricota</taxon>
        <taxon>Caudoviricetes</taxon>
        <taxon>Pantevenvirales</taxon>
        <taxon>Straboviridae</taxon>
        <taxon>Tevenvirinae</taxon>
        <taxon>Tegunavirus</taxon>
        <taxon>Tegunavirus yenmtg1</taxon>
    </lineage>
</organism>
<evidence type="ECO:0000313" key="2">
    <source>
        <dbReference type="Proteomes" id="UP000031805"/>
    </source>
</evidence>